<dbReference type="InterPro" id="IPR016032">
    <property type="entry name" value="Sig_transdc_resp-reg_C-effctor"/>
</dbReference>
<dbReference type="PANTHER" id="PTHR44688:SF16">
    <property type="entry name" value="DNA-BINDING TRANSCRIPTIONAL ACTIVATOR DEVR_DOSR"/>
    <property type="match status" value="1"/>
</dbReference>
<gene>
    <name evidence="5" type="ORF">U0R22_001535</name>
</gene>
<dbReference type="SMART" id="SM00421">
    <property type="entry name" value="HTH_LUXR"/>
    <property type="match status" value="1"/>
</dbReference>
<dbReference type="RefSeq" id="WP_284267730.1">
    <property type="nucleotide sequence ID" value="NZ_BSNY01000005.1"/>
</dbReference>
<dbReference type="InterPro" id="IPR036388">
    <property type="entry name" value="WH-like_DNA-bd_sf"/>
</dbReference>
<dbReference type="Proteomes" id="UP001322481">
    <property type="component" value="Chromosome"/>
</dbReference>
<keyword evidence="2" id="KW-0238">DNA-binding</keyword>
<sequence>MIARAENLQRLSDFADEISASRKKHDPETDTSSFVVNGHSLVAIRYADDDRDDPNGHTDQRQPVGRIVCAGTHYLIYDAVYMPGATADLPLPLSAAEILTRRELQIALLISDGKLDKEIARQLGISGYTVREHIRRIFAKLNIGRRSAIASCVLAGRTDFRHDVR</sequence>
<evidence type="ECO:0000313" key="5">
    <source>
        <dbReference type="EMBL" id="WQB97405.1"/>
    </source>
</evidence>
<organism evidence="5 6">
    <name type="scientific">Mesorhizobium huakuii</name>
    <dbReference type="NCBI Taxonomy" id="28104"/>
    <lineage>
        <taxon>Bacteria</taxon>
        <taxon>Pseudomonadati</taxon>
        <taxon>Pseudomonadota</taxon>
        <taxon>Alphaproteobacteria</taxon>
        <taxon>Hyphomicrobiales</taxon>
        <taxon>Phyllobacteriaceae</taxon>
        <taxon>Mesorhizobium</taxon>
    </lineage>
</organism>
<dbReference type="EMBL" id="CP139858">
    <property type="protein sequence ID" value="WQB97405.1"/>
    <property type="molecule type" value="Genomic_DNA"/>
</dbReference>
<keyword evidence="1" id="KW-0805">Transcription regulation</keyword>
<evidence type="ECO:0000313" key="6">
    <source>
        <dbReference type="Proteomes" id="UP001322481"/>
    </source>
</evidence>
<dbReference type="Pfam" id="PF00196">
    <property type="entry name" value="GerE"/>
    <property type="match status" value="1"/>
</dbReference>
<evidence type="ECO:0000256" key="2">
    <source>
        <dbReference type="ARBA" id="ARBA00023125"/>
    </source>
</evidence>
<proteinExistence type="predicted"/>
<dbReference type="PROSITE" id="PS50043">
    <property type="entry name" value="HTH_LUXR_2"/>
    <property type="match status" value="1"/>
</dbReference>
<feature type="domain" description="HTH luxR-type" evidence="4">
    <location>
        <begin position="92"/>
        <end position="157"/>
    </location>
</feature>
<accession>A0ABZ0VLT6</accession>
<dbReference type="PANTHER" id="PTHR44688">
    <property type="entry name" value="DNA-BINDING TRANSCRIPTIONAL ACTIVATOR DEVR_DOSR"/>
    <property type="match status" value="1"/>
</dbReference>
<evidence type="ECO:0000259" key="4">
    <source>
        <dbReference type="PROSITE" id="PS50043"/>
    </source>
</evidence>
<protein>
    <submittedName>
        <fullName evidence="5">Helix-turn-helix transcriptional regulator</fullName>
    </submittedName>
</protein>
<dbReference type="SUPFAM" id="SSF46894">
    <property type="entry name" value="C-terminal effector domain of the bipartite response regulators"/>
    <property type="match status" value="1"/>
</dbReference>
<name>A0ABZ0VLT6_9HYPH</name>
<dbReference type="Gene3D" id="1.10.10.10">
    <property type="entry name" value="Winged helix-like DNA-binding domain superfamily/Winged helix DNA-binding domain"/>
    <property type="match status" value="1"/>
</dbReference>
<dbReference type="InterPro" id="IPR000792">
    <property type="entry name" value="Tscrpt_reg_LuxR_C"/>
</dbReference>
<reference evidence="5 6" key="1">
    <citation type="submission" date="2023-11" db="EMBL/GenBank/DDBJ databases">
        <authorList>
            <person name="Panchal A.K."/>
            <person name="Meaney J.S."/>
            <person name="Karas B.J."/>
            <person name="diCenzo G.C."/>
        </authorList>
    </citation>
    <scope>NUCLEOTIDE SEQUENCE [LARGE SCALE GENOMIC DNA]</scope>
    <source>
        <strain evidence="5 6">NZP2235</strain>
    </source>
</reference>
<dbReference type="PRINTS" id="PR00038">
    <property type="entry name" value="HTHLUXR"/>
</dbReference>
<keyword evidence="3" id="KW-0804">Transcription</keyword>
<dbReference type="CDD" id="cd06170">
    <property type="entry name" value="LuxR_C_like"/>
    <property type="match status" value="1"/>
</dbReference>
<evidence type="ECO:0000256" key="1">
    <source>
        <dbReference type="ARBA" id="ARBA00023015"/>
    </source>
</evidence>
<keyword evidence="6" id="KW-1185">Reference proteome</keyword>
<evidence type="ECO:0000256" key="3">
    <source>
        <dbReference type="ARBA" id="ARBA00023163"/>
    </source>
</evidence>